<accession>A0A8S5VID7</accession>
<dbReference type="EMBL" id="BK016270">
    <property type="protein sequence ID" value="DAG06438.1"/>
    <property type="molecule type" value="Genomic_DNA"/>
</dbReference>
<protein>
    <submittedName>
        <fullName evidence="1">Uncharacterized protein</fullName>
    </submittedName>
</protein>
<reference evidence="1" key="1">
    <citation type="journal article" date="2021" name="Proc. Natl. Acad. Sci. U.S.A.">
        <title>A Catalog of Tens of Thousands of Viruses from Human Metagenomes Reveals Hidden Associations with Chronic Diseases.</title>
        <authorList>
            <person name="Tisza M.J."/>
            <person name="Buck C.B."/>
        </authorList>
    </citation>
    <scope>NUCLEOTIDE SEQUENCE</scope>
    <source>
        <strain evidence="1">Cthu813</strain>
    </source>
</reference>
<organism evidence="1">
    <name type="scientific">Siphoviridae sp. cthu813</name>
    <dbReference type="NCBI Taxonomy" id="2825618"/>
    <lineage>
        <taxon>Viruses</taxon>
        <taxon>Duplodnaviria</taxon>
        <taxon>Heunggongvirae</taxon>
        <taxon>Uroviricota</taxon>
        <taxon>Caudoviricetes</taxon>
    </lineage>
</organism>
<proteinExistence type="predicted"/>
<evidence type="ECO:0000313" key="1">
    <source>
        <dbReference type="EMBL" id="DAG06438.1"/>
    </source>
</evidence>
<sequence>MTYHCHGCTRRTATCHASCEEYANDKKLAEKEREAMKGPTESVRLYINERGYKIRDKMVKRRKRKPKRYY</sequence>
<name>A0A8S5VID7_9CAUD</name>